<evidence type="ECO:0000256" key="6">
    <source>
        <dbReference type="ARBA" id="ARBA00023136"/>
    </source>
</evidence>
<evidence type="ECO:0000313" key="10">
    <source>
        <dbReference type="Proteomes" id="UP000824596"/>
    </source>
</evidence>
<keyword evidence="5 8" id="KW-1133">Transmembrane helix</keyword>
<dbReference type="PANTHER" id="PTHR13505">
    <property type="entry name" value="TRANSMEMBRANE PROTEIN 208"/>
    <property type="match status" value="1"/>
</dbReference>
<keyword evidence="6 8" id="KW-0472">Membrane</keyword>
<dbReference type="PANTHER" id="PTHR13505:SF7">
    <property type="entry name" value="TRANSMEMBRANE PROTEIN 208"/>
    <property type="match status" value="1"/>
</dbReference>
<dbReference type="OrthoDB" id="10012212at2759"/>
<feature type="transmembrane region" description="Helical" evidence="8">
    <location>
        <begin position="113"/>
        <end position="133"/>
    </location>
</feature>
<dbReference type="GO" id="GO:0005789">
    <property type="term" value="C:endoplasmic reticulum membrane"/>
    <property type="evidence" value="ECO:0007669"/>
    <property type="project" value="UniProtKB-SubCell"/>
</dbReference>
<feature type="transmembrane region" description="Helical" evidence="8">
    <location>
        <begin position="20"/>
        <end position="37"/>
    </location>
</feature>
<evidence type="ECO:0000256" key="5">
    <source>
        <dbReference type="ARBA" id="ARBA00022989"/>
    </source>
</evidence>
<dbReference type="AlphaFoldDB" id="A0A9P8MYD3"/>
<dbReference type="GeneID" id="68355189"/>
<evidence type="ECO:0000256" key="4">
    <source>
        <dbReference type="ARBA" id="ARBA00022824"/>
    </source>
</evidence>
<feature type="transmembrane region" description="Helical" evidence="8">
    <location>
        <begin position="90"/>
        <end position="107"/>
    </location>
</feature>
<feature type="region of interest" description="Disordered" evidence="7">
    <location>
        <begin position="141"/>
        <end position="160"/>
    </location>
</feature>
<keyword evidence="3 8" id="KW-0812">Transmembrane</keyword>
<dbReference type="GO" id="GO:0006624">
    <property type="term" value="P:vacuolar protein processing"/>
    <property type="evidence" value="ECO:0007669"/>
    <property type="project" value="TreeGrafter"/>
</dbReference>
<accession>A0A9P8MYD3</accession>
<proteinExistence type="inferred from homology"/>
<evidence type="ECO:0000256" key="8">
    <source>
        <dbReference type="SAM" id="Phobius"/>
    </source>
</evidence>
<gene>
    <name evidence="9" type="ORF">HRG_06060</name>
</gene>
<dbReference type="EMBL" id="JAIZPD010000005">
    <property type="protein sequence ID" value="KAH0963550.1"/>
    <property type="molecule type" value="Genomic_DNA"/>
</dbReference>
<name>A0A9P8MYD3_9HYPO</name>
<evidence type="ECO:0000256" key="7">
    <source>
        <dbReference type="SAM" id="MobiDB-lite"/>
    </source>
</evidence>
<comment type="similarity">
    <text evidence="2">Belongs to the TMEM208 family.</text>
</comment>
<organism evidence="9 10">
    <name type="scientific">Hirsutella rhossiliensis</name>
    <dbReference type="NCBI Taxonomy" id="111463"/>
    <lineage>
        <taxon>Eukaryota</taxon>
        <taxon>Fungi</taxon>
        <taxon>Dikarya</taxon>
        <taxon>Ascomycota</taxon>
        <taxon>Pezizomycotina</taxon>
        <taxon>Sordariomycetes</taxon>
        <taxon>Hypocreomycetidae</taxon>
        <taxon>Hypocreales</taxon>
        <taxon>Ophiocordycipitaceae</taxon>
        <taxon>Hirsutella</taxon>
    </lineage>
</organism>
<reference evidence="9" key="1">
    <citation type="submission" date="2021-09" db="EMBL/GenBank/DDBJ databases">
        <title>A high-quality genome of the endoparasitic fungus Hirsutella rhossiliensis with a comparison of Hirsutella genomes reveals transposable elements contributing to genome size variation.</title>
        <authorList>
            <person name="Lin R."/>
            <person name="Jiao Y."/>
            <person name="Sun X."/>
            <person name="Ling J."/>
            <person name="Xie B."/>
            <person name="Cheng X."/>
        </authorList>
    </citation>
    <scope>NUCLEOTIDE SEQUENCE</scope>
    <source>
        <strain evidence="9">HR02</strain>
    </source>
</reference>
<dbReference type="GO" id="GO:0005773">
    <property type="term" value="C:vacuole"/>
    <property type="evidence" value="ECO:0007669"/>
    <property type="project" value="GOC"/>
</dbReference>
<dbReference type="Proteomes" id="UP000824596">
    <property type="component" value="Unassembled WGS sequence"/>
</dbReference>
<evidence type="ECO:0000256" key="2">
    <source>
        <dbReference type="ARBA" id="ARBA00009950"/>
    </source>
</evidence>
<comment type="subcellular location">
    <subcellularLocation>
        <location evidence="1">Endoplasmic reticulum membrane</location>
        <topology evidence="1">Multi-pass membrane protein</topology>
    </subcellularLocation>
</comment>
<evidence type="ECO:0000313" key="9">
    <source>
        <dbReference type="EMBL" id="KAH0963550.1"/>
    </source>
</evidence>
<sequence>MAQKAKKDLAKHNTAALNGLHLTSLAANCIFLLFHFLLRRRSLLAYAILSIPSFICEYVLEVSGRPKYDVATKALKSAGEDMGARGLTEYMFDIIWVTWTCAALVMFVGNWGWILWAVIPAYGAYLGSGLLGMGRQKMAEMRGGGQNTAPQGNRRSRRAA</sequence>
<evidence type="ECO:0008006" key="11">
    <source>
        <dbReference type="Google" id="ProtNLM"/>
    </source>
</evidence>
<keyword evidence="4" id="KW-0256">Endoplasmic reticulum</keyword>
<comment type="caution">
    <text evidence="9">The sequence shown here is derived from an EMBL/GenBank/DDBJ whole genome shotgun (WGS) entry which is preliminary data.</text>
</comment>
<evidence type="ECO:0000256" key="3">
    <source>
        <dbReference type="ARBA" id="ARBA00022692"/>
    </source>
</evidence>
<dbReference type="Pfam" id="PF05620">
    <property type="entry name" value="TMEM208_SND2"/>
    <property type="match status" value="1"/>
</dbReference>
<evidence type="ECO:0000256" key="1">
    <source>
        <dbReference type="ARBA" id="ARBA00004477"/>
    </source>
</evidence>
<dbReference type="RefSeq" id="XP_044721063.1">
    <property type="nucleotide sequence ID" value="XM_044864531.1"/>
</dbReference>
<dbReference type="InterPro" id="IPR008506">
    <property type="entry name" value="SND2/TMEM208"/>
</dbReference>
<keyword evidence="10" id="KW-1185">Reference proteome</keyword>
<protein>
    <recommendedName>
        <fullName evidence="11">DUF788 domain-containing protein</fullName>
    </recommendedName>
</protein>